<dbReference type="Proteomes" id="UP001158986">
    <property type="component" value="Unassembled WGS sequence"/>
</dbReference>
<evidence type="ECO:0000256" key="3">
    <source>
        <dbReference type="ARBA" id="ARBA00022679"/>
    </source>
</evidence>
<dbReference type="PROSITE" id="PS51443">
    <property type="entry name" value="PCS"/>
    <property type="match status" value="1"/>
</dbReference>
<reference evidence="6 7" key="1">
    <citation type="submission" date="2021-11" db="EMBL/GenBank/DDBJ databases">
        <authorList>
            <person name="Islam A."/>
            <person name="Islam S."/>
            <person name="Flora M.S."/>
            <person name="Rahman M."/>
            <person name="Ziaur R.M."/>
            <person name="Epstein J.H."/>
            <person name="Hassan M."/>
            <person name="Klassen M."/>
            <person name="Woodard K."/>
            <person name="Webb A."/>
            <person name="Webby R.J."/>
            <person name="El Zowalaty M.E."/>
        </authorList>
    </citation>
    <scope>NUCLEOTIDE SEQUENCE [LARGE SCALE GENOMIC DNA]</scope>
    <source>
        <strain evidence="6">Pbs1</strain>
    </source>
</reference>
<keyword evidence="7" id="KW-1185">Reference proteome</keyword>
<evidence type="ECO:0000256" key="1">
    <source>
        <dbReference type="ARBA" id="ARBA00012468"/>
    </source>
</evidence>
<feature type="domain" description="Peptidase C83" evidence="5">
    <location>
        <begin position="1"/>
        <end position="180"/>
    </location>
</feature>
<keyword evidence="3" id="KW-0808">Transferase</keyword>
<evidence type="ECO:0000256" key="2">
    <source>
        <dbReference type="ARBA" id="ARBA00022539"/>
    </source>
</evidence>
<proteinExistence type="predicted"/>
<accession>A0ABN8D6Q3</accession>
<organism evidence="6 7">
    <name type="scientific">Peronospora belbahrii</name>
    <dbReference type="NCBI Taxonomy" id="622444"/>
    <lineage>
        <taxon>Eukaryota</taxon>
        <taxon>Sar</taxon>
        <taxon>Stramenopiles</taxon>
        <taxon>Oomycota</taxon>
        <taxon>Peronosporomycetes</taxon>
        <taxon>Peronosporales</taxon>
        <taxon>Peronosporaceae</taxon>
        <taxon>Peronospora</taxon>
    </lineage>
</organism>
<keyword evidence="4" id="KW-0479">Metal-binding</keyword>
<dbReference type="Gene3D" id="3.90.70.30">
    <property type="entry name" value="Phytochelatin synthase, N-terminal domain"/>
    <property type="match status" value="1"/>
</dbReference>
<dbReference type="EMBL" id="CAKLCB010000375">
    <property type="protein sequence ID" value="CAH0521098.1"/>
    <property type="molecule type" value="Genomic_DNA"/>
</dbReference>
<dbReference type="Pfam" id="PF05023">
    <property type="entry name" value="Phytochelatin"/>
    <property type="match status" value="2"/>
</dbReference>
<comment type="caution">
    <text evidence="6">The sequence shown here is derived from an EMBL/GenBank/DDBJ whole genome shotgun (WGS) entry which is preliminary data.</text>
</comment>
<sequence length="202" mass="22452">MEAINSRKNYMQIYFPLAKQFTTQTEPAFCGLATLTMSLNALQIDPGRLWKGPWRRKGINLSEFICLSRCYGVLVEDYRATSEFSLEQVRDLVKRSCASSSEIVVLNYSRQVLGQTGDGHFSPIGGYHAERDMSLDPSMDLPRGLVILKEGVHTTRHTLVKQQLGQCAERSTVAGPSDLQPCCYCSSDVEVSCCVADPDMVT</sequence>
<dbReference type="PANTHER" id="PTHR33447:SF2">
    <property type="entry name" value="GLUTATHIONE GAMMA-GLUTAMYLCYSTEINYLTRANSFERASE"/>
    <property type="match status" value="1"/>
</dbReference>
<evidence type="ECO:0000256" key="4">
    <source>
        <dbReference type="ARBA" id="ARBA00022723"/>
    </source>
</evidence>
<dbReference type="InterPro" id="IPR038765">
    <property type="entry name" value="Papain-like_cys_pep_sf"/>
</dbReference>
<dbReference type="PANTHER" id="PTHR33447">
    <property type="entry name" value="GLUTATHIONE GAMMA-GLUTAMYLCYSTEINYLTRANSFERASE"/>
    <property type="match status" value="1"/>
</dbReference>
<evidence type="ECO:0000313" key="7">
    <source>
        <dbReference type="Proteomes" id="UP001158986"/>
    </source>
</evidence>
<evidence type="ECO:0000259" key="5">
    <source>
        <dbReference type="PROSITE" id="PS51443"/>
    </source>
</evidence>
<dbReference type="EC" id="2.3.2.15" evidence="1"/>
<dbReference type="InterPro" id="IPR040409">
    <property type="entry name" value="PCS-like"/>
</dbReference>
<keyword evidence="2" id="KW-0104">Cadmium</keyword>
<dbReference type="InterPro" id="IPR007719">
    <property type="entry name" value="PCS_N"/>
</dbReference>
<dbReference type="SUPFAM" id="SSF54001">
    <property type="entry name" value="Cysteine proteinases"/>
    <property type="match status" value="1"/>
</dbReference>
<protein>
    <recommendedName>
        <fullName evidence="1">glutathione gamma-glutamylcysteinyltransferase</fullName>
        <ecNumber evidence="1">2.3.2.15</ecNumber>
    </recommendedName>
</protein>
<evidence type="ECO:0000313" key="6">
    <source>
        <dbReference type="EMBL" id="CAH0521098.1"/>
    </source>
</evidence>
<gene>
    <name evidence="6" type="ORF">PBS001_LOCUS7558</name>
</gene>
<name>A0ABN8D6Q3_9STRA</name>
<dbReference type="InterPro" id="IPR038156">
    <property type="entry name" value="PCS_N_sf"/>
</dbReference>